<evidence type="ECO:0000256" key="11">
    <source>
        <dbReference type="ARBA" id="ARBA00023303"/>
    </source>
</evidence>
<comment type="caution">
    <text evidence="14">The sequence shown here is derived from an EMBL/GenBank/DDBJ whole genome shotgun (WGS) entry which is preliminary data.</text>
</comment>
<feature type="compositionally biased region" description="Low complexity" evidence="13">
    <location>
        <begin position="585"/>
        <end position="604"/>
    </location>
</feature>
<dbReference type="EMBL" id="JAUDFV010000133">
    <property type="protein sequence ID" value="KAL2727329.1"/>
    <property type="molecule type" value="Genomic_DNA"/>
</dbReference>
<comment type="function">
    <text evidence="12">Structural component of the gap junctions.</text>
</comment>
<dbReference type="PROSITE" id="PS51013">
    <property type="entry name" value="PANNEXIN"/>
    <property type="match status" value="2"/>
</dbReference>
<evidence type="ECO:0000256" key="2">
    <source>
        <dbReference type="ARBA" id="ARBA00004651"/>
    </source>
</evidence>
<proteinExistence type="inferred from homology"/>
<keyword evidence="9 12" id="KW-0406">Ion transport</keyword>
<feature type="transmembrane region" description="Helical" evidence="12">
    <location>
        <begin position="296"/>
        <end position="313"/>
    </location>
</feature>
<name>A0ABD2B3L5_VESSQ</name>
<feature type="transmembrane region" description="Helical" evidence="12">
    <location>
        <begin position="455"/>
        <end position="476"/>
    </location>
</feature>
<keyword evidence="3 12" id="KW-0813">Transport</keyword>
<organism evidence="14 15">
    <name type="scientific">Vespula squamosa</name>
    <name type="common">Southern yellow jacket</name>
    <name type="synonym">Wasp</name>
    <dbReference type="NCBI Taxonomy" id="30214"/>
    <lineage>
        <taxon>Eukaryota</taxon>
        <taxon>Metazoa</taxon>
        <taxon>Ecdysozoa</taxon>
        <taxon>Arthropoda</taxon>
        <taxon>Hexapoda</taxon>
        <taxon>Insecta</taxon>
        <taxon>Pterygota</taxon>
        <taxon>Neoptera</taxon>
        <taxon>Endopterygota</taxon>
        <taxon>Hymenoptera</taxon>
        <taxon>Apocrita</taxon>
        <taxon>Aculeata</taxon>
        <taxon>Vespoidea</taxon>
        <taxon>Vespidae</taxon>
        <taxon>Vespinae</taxon>
        <taxon>Vespula</taxon>
    </lineage>
</organism>
<sequence>MLDIFRGLKSLIKISHIHIDTAVFRLHYSLTVIILISFSLIVTTRQYVGNPIDCIHSKDLPEDVLNTYCWIHSTYTITAAYRKREGSEVPFPGVDNSKLYPESERKEYRYYQWVCFMLFLQKLEWAEICINAETKGLLLRVLNRNIGLTKITNCKRACLPPGLWWIRQQARLCVQHRGQGMPLKSGQSSDGSLIQRISEDTLVFRLHYRTTVALLLGGCLTLACKSISGSPIHCEASGSVDKVVLETFCWLHTTYSMVHAFNLSLGQAVPYPGVANSKGEGIHGHTPHPLVKQHKYYQWVIFFLLLQAILFYTPRWLWKGWEGGKIHALMMDLDIGLCSEVEKKQKKKMLLDYLWENLRYHNWWAYRYYLCEVLALLNVIGQMFLMNRFFDGAFLTFGIDVLRFLESDQEDRVDPMIYVFPRMTKCTFYKYGVSGEVERHDAVCILPLNVVNEKIYVFLWFWFLLLGILSFITVLYRKWHCPSYDPQIVIIFSPRTRVYLLRLRFRLVRREAVETIVRRSKVGDWFLLYMLGENLDTVIYRDVMHELANKLASRHHHGAASEDRRIPAAPRLQCIFLSFGKDVPSSSSSSSSSSSLSSSSLSSSVQAKEDDKAIFRSIEEASFEIVNEFCR</sequence>
<dbReference type="PANTHER" id="PTHR11893:SF40">
    <property type="entry name" value="INNEXIN SHAKING-B"/>
    <property type="match status" value="1"/>
</dbReference>
<keyword evidence="10 12" id="KW-0472">Membrane</keyword>
<dbReference type="PANTHER" id="PTHR11893">
    <property type="entry name" value="INNEXIN"/>
    <property type="match status" value="1"/>
</dbReference>
<evidence type="ECO:0000256" key="1">
    <source>
        <dbReference type="ARBA" id="ARBA00004610"/>
    </source>
</evidence>
<feature type="transmembrane region" description="Helical" evidence="12">
    <location>
        <begin position="21"/>
        <end position="42"/>
    </location>
</feature>
<evidence type="ECO:0000256" key="4">
    <source>
        <dbReference type="ARBA" id="ARBA00022475"/>
    </source>
</evidence>
<evidence type="ECO:0000256" key="12">
    <source>
        <dbReference type="RuleBase" id="RU010713"/>
    </source>
</evidence>
<keyword evidence="7" id="KW-0965">Cell junction</keyword>
<keyword evidence="8 12" id="KW-1133">Transmembrane helix</keyword>
<keyword evidence="15" id="KW-1185">Reference proteome</keyword>
<keyword evidence="6" id="KW-0303">Gap junction</keyword>
<accession>A0ABD2B3L5</accession>
<feature type="region of interest" description="Disordered" evidence="13">
    <location>
        <begin position="582"/>
        <end position="608"/>
    </location>
</feature>
<keyword evidence="11 12" id="KW-0407">Ion channel</keyword>
<gene>
    <name evidence="12" type="primary">inx</name>
    <name evidence="14" type="ORF">V1478_007607</name>
</gene>
<reference evidence="14 15" key="1">
    <citation type="journal article" date="2024" name="Ann. Entomol. Soc. Am.">
        <title>Genomic analyses of the southern and eastern yellowjacket wasps (Hymenoptera: Vespidae) reveal evolutionary signatures of social life.</title>
        <authorList>
            <person name="Catto M.A."/>
            <person name="Caine P.B."/>
            <person name="Orr S.E."/>
            <person name="Hunt B.G."/>
            <person name="Goodisman M.A.D."/>
        </authorList>
    </citation>
    <scope>NUCLEOTIDE SEQUENCE [LARGE SCALE GENOMIC DNA]</scope>
    <source>
        <strain evidence="14">233</strain>
        <tissue evidence="14">Head and thorax</tissue>
    </source>
</reference>
<dbReference type="AlphaFoldDB" id="A0ABD2B3L5"/>
<evidence type="ECO:0000313" key="14">
    <source>
        <dbReference type="EMBL" id="KAL2727329.1"/>
    </source>
</evidence>
<comment type="similarity">
    <text evidence="12">Belongs to the pannexin family.</text>
</comment>
<dbReference type="GO" id="GO:0034220">
    <property type="term" value="P:monoatomic ion transmembrane transport"/>
    <property type="evidence" value="ECO:0007669"/>
    <property type="project" value="UniProtKB-KW"/>
</dbReference>
<evidence type="ECO:0000256" key="6">
    <source>
        <dbReference type="ARBA" id="ARBA00022868"/>
    </source>
</evidence>
<evidence type="ECO:0000313" key="15">
    <source>
        <dbReference type="Proteomes" id="UP001607302"/>
    </source>
</evidence>
<evidence type="ECO:0000256" key="5">
    <source>
        <dbReference type="ARBA" id="ARBA00022692"/>
    </source>
</evidence>
<feature type="transmembrane region" description="Helical" evidence="12">
    <location>
        <begin position="366"/>
        <end position="385"/>
    </location>
</feature>
<dbReference type="Pfam" id="PF00876">
    <property type="entry name" value="Innexin"/>
    <property type="match status" value="2"/>
</dbReference>
<dbReference type="GO" id="GO:0005921">
    <property type="term" value="C:gap junction"/>
    <property type="evidence" value="ECO:0007669"/>
    <property type="project" value="UniProtKB-SubCell"/>
</dbReference>
<keyword evidence="5 12" id="KW-0812">Transmembrane</keyword>
<keyword evidence="4" id="KW-1003">Cell membrane</keyword>
<evidence type="ECO:0000256" key="3">
    <source>
        <dbReference type="ARBA" id="ARBA00022448"/>
    </source>
</evidence>
<dbReference type="InterPro" id="IPR000990">
    <property type="entry name" value="Innexin"/>
</dbReference>
<protein>
    <recommendedName>
        <fullName evidence="12">Innexin</fullName>
    </recommendedName>
</protein>
<comment type="subcellular location">
    <subcellularLocation>
        <location evidence="1">Cell junction</location>
        <location evidence="1">Gap junction</location>
    </subcellularLocation>
    <subcellularLocation>
        <location evidence="2 12">Cell membrane</location>
        <topology evidence="2 12">Multi-pass membrane protein</topology>
    </subcellularLocation>
</comment>
<evidence type="ECO:0000256" key="13">
    <source>
        <dbReference type="SAM" id="MobiDB-lite"/>
    </source>
</evidence>
<evidence type="ECO:0000256" key="7">
    <source>
        <dbReference type="ARBA" id="ARBA00022949"/>
    </source>
</evidence>
<dbReference type="GO" id="GO:0005886">
    <property type="term" value="C:plasma membrane"/>
    <property type="evidence" value="ECO:0007669"/>
    <property type="project" value="UniProtKB-SubCell"/>
</dbReference>
<evidence type="ECO:0000256" key="8">
    <source>
        <dbReference type="ARBA" id="ARBA00022989"/>
    </source>
</evidence>
<dbReference type="PRINTS" id="PR01262">
    <property type="entry name" value="INNEXIN"/>
</dbReference>
<dbReference type="Proteomes" id="UP001607302">
    <property type="component" value="Unassembled WGS sequence"/>
</dbReference>
<evidence type="ECO:0000256" key="9">
    <source>
        <dbReference type="ARBA" id="ARBA00023065"/>
    </source>
</evidence>
<evidence type="ECO:0000256" key="10">
    <source>
        <dbReference type="ARBA" id="ARBA00023136"/>
    </source>
</evidence>